<accession>A0AAX2CBH8</accession>
<feature type="region of interest" description="Disordered" evidence="1">
    <location>
        <begin position="1"/>
        <end position="24"/>
    </location>
</feature>
<dbReference type="Proteomes" id="UP000242164">
    <property type="component" value="Unassembled WGS sequence"/>
</dbReference>
<protein>
    <submittedName>
        <fullName evidence="2">Uncharacterized protein</fullName>
    </submittedName>
</protein>
<sequence>MKPQQRVLKEEYRANSSKQPKLER</sequence>
<dbReference type="EMBL" id="FMIK01000007">
    <property type="protein sequence ID" value="SCL82448.1"/>
    <property type="molecule type" value="Genomic_DNA"/>
</dbReference>
<evidence type="ECO:0000313" key="3">
    <source>
        <dbReference type="Proteomes" id="UP000242164"/>
    </source>
</evidence>
<feature type="compositionally biased region" description="Polar residues" evidence="1">
    <location>
        <begin position="14"/>
        <end position="24"/>
    </location>
</feature>
<evidence type="ECO:0000256" key="1">
    <source>
        <dbReference type="SAM" id="MobiDB-lite"/>
    </source>
</evidence>
<reference evidence="2 3" key="1">
    <citation type="submission" date="2016-08" db="EMBL/GenBank/DDBJ databases">
        <authorList>
            <person name="Loux V."/>
            <person name="Rue O."/>
        </authorList>
    </citation>
    <scope>NUCLEOTIDE SEQUENCE [LARGE SCALE GENOMIC DNA]</scope>
    <source>
        <strain evidence="2 3">AFSSA_08CEB44bac</strain>
    </source>
</reference>
<proteinExistence type="predicted"/>
<evidence type="ECO:0000313" key="2">
    <source>
        <dbReference type="EMBL" id="SCL82448.1"/>
    </source>
</evidence>
<organism evidence="2 3">
    <name type="scientific">Bacillus cytotoxicus</name>
    <dbReference type="NCBI Taxonomy" id="580165"/>
    <lineage>
        <taxon>Bacteria</taxon>
        <taxon>Bacillati</taxon>
        <taxon>Bacillota</taxon>
        <taxon>Bacilli</taxon>
        <taxon>Bacillales</taxon>
        <taxon>Bacillaceae</taxon>
        <taxon>Bacillus</taxon>
        <taxon>Bacillus cereus group</taxon>
    </lineage>
</organism>
<gene>
    <name evidence="2" type="ORF">BCB44BAC_00202</name>
</gene>
<name>A0AAX2CBH8_9BACI</name>
<comment type="caution">
    <text evidence="2">The sequence shown here is derived from an EMBL/GenBank/DDBJ whole genome shotgun (WGS) entry which is preliminary data.</text>
</comment>
<dbReference type="AlphaFoldDB" id="A0AAX2CBH8"/>